<dbReference type="Gene3D" id="1.10.287.130">
    <property type="match status" value="1"/>
</dbReference>
<dbReference type="InterPro" id="IPR011006">
    <property type="entry name" value="CheY-like_superfamily"/>
</dbReference>
<dbReference type="InterPro" id="IPR003018">
    <property type="entry name" value="GAF"/>
</dbReference>
<dbReference type="FunFam" id="3.30.565.10:FF:000010">
    <property type="entry name" value="Sensor histidine kinase RcsC"/>
    <property type="match status" value="1"/>
</dbReference>
<keyword evidence="9 20" id="KW-0418">Kinase</keyword>
<organism evidence="20 21">
    <name type="scientific">Bacillus thuringiensis serovar iberica</name>
    <dbReference type="NCBI Taxonomy" id="180866"/>
    <lineage>
        <taxon>Bacteria</taxon>
        <taxon>Bacillati</taxon>
        <taxon>Bacillota</taxon>
        <taxon>Bacilli</taxon>
        <taxon>Bacillales</taxon>
        <taxon>Bacillaceae</taxon>
        <taxon>Bacillus</taxon>
        <taxon>Bacillus cereus group</taxon>
    </lineage>
</organism>
<evidence type="ECO:0000259" key="17">
    <source>
        <dbReference type="PROSITE" id="PS50109"/>
    </source>
</evidence>
<evidence type="ECO:0000259" key="19">
    <source>
        <dbReference type="PROSITE" id="PS50885"/>
    </source>
</evidence>
<comment type="similarity">
    <text evidence="3">In the N-terminal section; belongs to the phytochrome family.</text>
</comment>
<feature type="transmembrane region" description="Helical" evidence="16">
    <location>
        <begin position="13"/>
        <end position="32"/>
    </location>
</feature>
<dbReference type="PROSITE" id="PS50110">
    <property type="entry name" value="RESPONSE_REGULATORY"/>
    <property type="match status" value="1"/>
</dbReference>
<dbReference type="Gene3D" id="3.30.565.10">
    <property type="entry name" value="Histidine kinase-like ATPase, C-terminal domain"/>
    <property type="match status" value="1"/>
</dbReference>
<dbReference type="EC" id="2.7.13.3" evidence="4"/>
<dbReference type="SMART" id="SM00388">
    <property type="entry name" value="HisKA"/>
    <property type="match status" value="1"/>
</dbReference>
<dbReference type="InterPro" id="IPR003661">
    <property type="entry name" value="HisK_dim/P_dom"/>
</dbReference>
<dbReference type="InterPro" id="IPR001789">
    <property type="entry name" value="Sig_transdc_resp-reg_receiver"/>
</dbReference>
<keyword evidence="5" id="KW-1003">Cell membrane</keyword>
<evidence type="ECO:0000256" key="16">
    <source>
        <dbReference type="SAM" id="Phobius"/>
    </source>
</evidence>
<feature type="domain" description="Histidine kinase" evidence="17">
    <location>
        <begin position="505"/>
        <end position="737"/>
    </location>
</feature>
<dbReference type="InterPro" id="IPR007891">
    <property type="entry name" value="CHASE3"/>
</dbReference>
<dbReference type="InterPro" id="IPR036890">
    <property type="entry name" value="HATPase_C_sf"/>
</dbReference>
<dbReference type="Pfam" id="PF13185">
    <property type="entry name" value="GAF_2"/>
    <property type="match status" value="1"/>
</dbReference>
<dbReference type="CDD" id="cd17546">
    <property type="entry name" value="REC_hyHK_CKI1_RcsC-like"/>
    <property type="match status" value="1"/>
</dbReference>
<evidence type="ECO:0000256" key="9">
    <source>
        <dbReference type="ARBA" id="ARBA00022777"/>
    </source>
</evidence>
<dbReference type="Pfam" id="PF00512">
    <property type="entry name" value="HisKA"/>
    <property type="match status" value="1"/>
</dbReference>
<evidence type="ECO:0000313" key="20">
    <source>
        <dbReference type="EMBL" id="OUB43424.1"/>
    </source>
</evidence>
<evidence type="ECO:0000256" key="8">
    <source>
        <dbReference type="ARBA" id="ARBA00022741"/>
    </source>
</evidence>
<dbReference type="SUPFAM" id="SSF47384">
    <property type="entry name" value="Homodimeric domain of signal transducing histidine kinase"/>
    <property type="match status" value="1"/>
</dbReference>
<dbReference type="PANTHER" id="PTHR45339">
    <property type="entry name" value="HYBRID SIGNAL TRANSDUCTION HISTIDINE KINASE J"/>
    <property type="match status" value="1"/>
</dbReference>
<evidence type="ECO:0000256" key="1">
    <source>
        <dbReference type="ARBA" id="ARBA00000085"/>
    </source>
</evidence>
<dbReference type="Gene3D" id="3.30.450.40">
    <property type="match status" value="1"/>
</dbReference>
<dbReference type="Gene3D" id="6.10.340.10">
    <property type="match status" value="1"/>
</dbReference>
<evidence type="ECO:0000313" key="21">
    <source>
        <dbReference type="Proteomes" id="UP000195120"/>
    </source>
</evidence>
<dbReference type="CDD" id="cd16922">
    <property type="entry name" value="HATPase_EvgS-ArcB-TorS-like"/>
    <property type="match status" value="1"/>
</dbReference>
<dbReference type="SUPFAM" id="SSF55874">
    <property type="entry name" value="ATPase domain of HSP90 chaperone/DNA topoisomerase II/histidine kinase"/>
    <property type="match status" value="1"/>
</dbReference>
<dbReference type="GO" id="GO:0005524">
    <property type="term" value="F:ATP binding"/>
    <property type="evidence" value="ECO:0007669"/>
    <property type="project" value="UniProtKB-KW"/>
</dbReference>
<dbReference type="SUPFAM" id="SSF52172">
    <property type="entry name" value="CheY-like"/>
    <property type="match status" value="1"/>
</dbReference>
<keyword evidence="16" id="KW-1133">Transmembrane helix</keyword>
<dbReference type="PRINTS" id="PR00344">
    <property type="entry name" value="BCTRLSENSOR"/>
</dbReference>
<evidence type="ECO:0000256" key="15">
    <source>
        <dbReference type="SAM" id="Coils"/>
    </source>
</evidence>
<dbReference type="PROSITE" id="PS50109">
    <property type="entry name" value="HIS_KIN"/>
    <property type="match status" value="1"/>
</dbReference>
<dbReference type="Pfam" id="PF00072">
    <property type="entry name" value="Response_reg"/>
    <property type="match status" value="1"/>
</dbReference>
<dbReference type="InterPro" id="IPR029016">
    <property type="entry name" value="GAF-like_dom_sf"/>
</dbReference>
<feature type="modified residue" description="4-aspartylphosphate" evidence="14">
    <location>
        <position position="830"/>
    </location>
</feature>
<dbReference type="SMART" id="SM00387">
    <property type="entry name" value="HATPase_c"/>
    <property type="match status" value="1"/>
</dbReference>
<keyword evidence="6 14" id="KW-0597">Phosphoprotein</keyword>
<dbReference type="Pfam" id="PF05227">
    <property type="entry name" value="CHASE3"/>
    <property type="match status" value="1"/>
</dbReference>
<keyword evidence="11" id="KW-0902">Two-component regulatory system</keyword>
<evidence type="ECO:0000259" key="18">
    <source>
        <dbReference type="PROSITE" id="PS50110"/>
    </source>
</evidence>
<keyword evidence="16" id="KW-0812">Transmembrane</keyword>
<evidence type="ECO:0000256" key="6">
    <source>
        <dbReference type="ARBA" id="ARBA00022553"/>
    </source>
</evidence>
<evidence type="ECO:0000256" key="3">
    <source>
        <dbReference type="ARBA" id="ARBA00006402"/>
    </source>
</evidence>
<dbReference type="Gene3D" id="3.40.50.2300">
    <property type="match status" value="1"/>
</dbReference>
<evidence type="ECO:0000256" key="2">
    <source>
        <dbReference type="ARBA" id="ARBA00004651"/>
    </source>
</evidence>
<dbReference type="InterPro" id="IPR003594">
    <property type="entry name" value="HATPase_dom"/>
</dbReference>
<protein>
    <recommendedName>
        <fullName evidence="13">Circadian input-output histidine kinase CikA</fullName>
        <ecNumber evidence="4">2.7.13.3</ecNumber>
    </recommendedName>
</protein>
<dbReference type="GO" id="GO:0000155">
    <property type="term" value="F:phosphorelay sensor kinase activity"/>
    <property type="evidence" value="ECO:0007669"/>
    <property type="project" value="InterPro"/>
</dbReference>
<dbReference type="EMBL" id="MOOP01000140">
    <property type="protein sequence ID" value="OUB43424.1"/>
    <property type="molecule type" value="Genomic_DNA"/>
</dbReference>
<dbReference type="InterPro" id="IPR003660">
    <property type="entry name" value="HAMP_dom"/>
</dbReference>
<dbReference type="CDD" id="cd06225">
    <property type="entry name" value="HAMP"/>
    <property type="match status" value="1"/>
</dbReference>
<dbReference type="AlphaFoldDB" id="A0A9X6LLN8"/>
<evidence type="ECO:0000256" key="7">
    <source>
        <dbReference type="ARBA" id="ARBA00022679"/>
    </source>
</evidence>
<dbReference type="InterPro" id="IPR005467">
    <property type="entry name" value="His_kinase_dom"/>
</dbReference>
<evidence type="ECO:0000256" key="12">
    <source>
        <dbReference type="ARBA" id="ARBA00023136"/>
    </source>
</evidence>
<evidence type="ECO:0000256" key="10">
    <source>
        <dbReference type="ARBA" id="ARBA00022840"/>
    </source>
</evidence>
<dbReference type="GO" id="GO:0005886">
    <property type="term" value="C:plasma membrane"/>
    <property type="evidence" value="ECO:0007669"/>
    <property type="project" value="UniProtKB-SubCell"/>
</dbReference>
<dbReference type="PANTHER" id="PTHR45339:SF1">
    <property type="entry name" value="HYBRID SIGNAL TRANSDUCTION HISTIDINE KINASE J"/>
    <property type="match status" value="1"/>
</dbReference>
<feature type="transmembrane region" description="Helical" evidence="16">
    <location>
        <begin position="185"/>
        <end position="205"/>
    </location>
</feature>
<evidence type="ECO:0000256" key="4">
    <source>
        <dbReference type="ARBA" id="ARBA00012438"/>
    </source>
</evidence>
<keyword evidence="15" id="KW-0175">Coiled coil</keyword>
<comment type="caution">
    <text evidence="20">The sequence shown here is derived from an EMBL/GenBank/DDBJ whole genome shotgun (WGS) entry which is preliminary data.</text>
</comment>
<dbReference type="SMART" id="SM00448">
    <property type="entry name" value="REC"/>
    <property type="match status" value="1"/>
</dbReference>
<dbReference type="Pfam" id="PF02518">
    <property type="entry name" value="HATPase_c"/>
    <property type="match status" value="1"/>
</dbReference>
<accession>A0A9X6LLN8</accession>
<dbReference type="Proteomes" id="UP000195120">
    <property type="component" value="Unassembled WGS sequence"/>
</dbReference>
<evidence type="ECO:0000256" key="11">
    <source>
        <dbReference type="ARBA" id="ARBA00023012"/>
    </source>
</evidence>
<name>A0A9X6LLN8_BACTU</name>
<gene>
    <name evidence="20" type="ORF">BK741_24290</name>
</gene>
<feature type="domain" description="HAMP" evidence="19">
    <location>
        <begin position="207"/>
        <end position="260"/>
    </location>
</feature>
<dbReference type="InterPro" id="IPR036097">
    <property type="entry name" value="HisK_dim/P_sf"/>
</dbReference>
<feature type="domain" description="Response regulatory" evidence="18">
    <location>
        <begin position="780"/>
        <end position="897"/>
    </location>
</feature>
<dbReference type="InterPro" id="IPR004358">
    <property type="entry name" value="Sig_transdc_His_kin-like_C"/>
</dbReference>
<proteinExistence type="inferred from homology"/>
<comment type="catalytic activity">
    <reaction evidence="1">
        <text>ATP + protein L-histidine = ADP + protein N-phospho-L-histidine.</text>
        <dbReference type="EC" id="2.7.13.3"/>
    </reaction>
</comment>
<evidence type="ECO:0000256" key="14">
    <source>
        <dbReference type="PROSITE-ProRule" id="PRU00169"/>
    </source>
</evidence>
<keyword evidence="12 16" id="KW-0472">Membrane</keyword>
<sequence length="899" mass="101749">MNSKAKFSIRYKIMAGYLVIILFLLVSFIMLNNEISSLQKSRNFIIDHDFKVLNLTNQVEKELLTIENKAKGFIISNNPTYVQSLNSAEKDYEKHYQDLFALLEDNPSQQEKLKQINENITSWINKEIHPLITNNNSNNSNNVQTIDTTQIQSLQSQVTNFRSTEEQLTKKRAAQLDTENNKLEIWLYSLLFLLSCISIIVSLYISNAITKTIKNVIQAIKSISSKEKITERIHVNTHDEIKDLAHTTNHLLDEISKREWLQTELAELILMYQGVSSIEMLGKKILSGIIQKTQTSCGAFYVREEYEETVYYVKKASFADQGADIGKQSIKMGEGFIGQSALEKKSFILSDIPEEFRYVTSGVLEIRPKNLLVIPILFEDEVIAVMELVSVTEISDLHQDLIQQTVDNLGLTIHSIMGRMRIQTLLHESQAMTEELQVQSEELQTQAEELQMQAEELRTTNEQLESRTEEAEQKTADLQITKSELEEKASELLRSSKYKSEFLANMSHELRTPLNSILLLSEMLRENHDNNLSDDEIELATVIHSSGKDLLTLINDILDLSKVEAGKLDIIFEATNISDMAANMHQNFLHIAAQKNVEFTIEDSDTIPDLFYTDAKRIEQIIKNLLSNAFKFTEKGSVSLHFDSIETTNLSHDMQSISKDWITISVKDTGIGIAKEQHQLIFEAFQQADGATIRKYGGTGLGLSICKEFARLLGGWITLESNVGEGSTFTVYIPNLPNGLHDIQLSNLEVAATIEDVIPAEVVEETIVTPETNNVFQEKNILIVDDDHRNIFALQNALKKQNANIITAQNGIECLEILKSNTNIDLILMDIMMPNMDGYETMENIRMNLGLHEIPIIALTAKAMPNDKEKCLSAGASDYISKPLNLHQLYSVMSVWLIK</sequence>
<comment type="subcellular location">
    <subcellularLocation>
        <location evidence="2">Cell membrane</location>
        <topology evidence="2">Multi-pass membrane protein</topology>
    </subcellularLocation>
</comment>
<feature type="coiled-coil region" evidence="15">
    <location>
        <begin position="426"/>
        <end position="491"/>
    </location>
</feature>
<keyword evidence="8" id="KW-0547">Nucleotide-binding</keyword>
<dbReference type="SUPFAM" id="SSF55781">
    <property type="entry name" value="GAF domain-like"/>
    <property type="match status" value="1"/>
</dbReference>
<evidence type="ECO:0000256" key="13">
    <source>
        <dbReference type="ARBA" id="ARBA00074306"/>
    </source>
</evidence>
<dbReference type="CDD" id="cd00082">
    <property type="entry name" value="HisKA"/>
    <property type="match status" value="1"/>
</dbReference>
<dbReference type="RefSeq" id="WP_086401917.1">
    <property type="nucleotide sequence ID" value="NZ_MOOP01000140.1"/>
</dbReference>
<dbReference type="PROSITE" id="PS50885">
    <property type="entry name" value="HAMP"/>
    <property type="match status" value="1"/>
</dbReference>
<keyword evidence="7" id="KW-0808">Transferase</keyword>
<keyword evidence="10" id="KW-0067">ATP-binding</keyword>
<reference evidence="20 21" key="1">
    <citation type="submission" date="2016-10" db="EMBL/GenBank/DDBJ databases">
        <title>Comparative genomics of Bacillus thuringiensis reveals a path to pathogens against multiple invertebrate hosts.</title>
        <authorList>
            <person name="Zheng J."/>
            <person name="Gao Q."/>
            <person name="Liu H."/>
            <person name="Peng D."/>
            <person name="Ruan L."/>
            <person name="Sun M."/>
        </authorList>
    </citation>
    <scope>NUCLEOTIDE SEQUENCE [LARGE SCALE GENOMIC DNA]</scope>
    <source>
        <strain evidence="20">BGSC 4BW1</strain>
    </source>
</reference>
<evidence type="ECO:0000256" key="5">
    <source>
        <dbReference type="ARBA" id="ARBA00022475"/>
    </source>
</evidence>